<keyword evidence="3" id="KW-1185">Reference proteome</keyword>
<dbReference type="Pfam" id="PF00535">
    <property type="entry name" value="Glycos_transf_2"/>
    <property type="match status" value="2"/>
</dbReference>
<feature type="domain" description="Glycosyltransferase 2-like" evidence="1">
    <location>
        <begin position="323"/>
        <end position="502"/>
    </location>
</feature>
<gene>
    <name evidence="2" type="ORF">DFR50_1313</name>
</gene>
<keyword evidence="2" id="KW-0808">Transferase</keyword>
<reference evidence="2 3" key="1">
    <citation type="submission" date="2018-06" db="EMBL/GenBank/DDBJ databases">
        <title>Genomic Encyclopedia of Type Strains, Phase IV (KMG-IV): sequencing the most valuable type-strain genomes for metagenomic binning, comparative biology and taxonomic classification.</title>
        <authorList>
            <person name="Goeker M."/>
        </authorList>
    </citation>
    <scope>NUCLEOTIDE SEQUENCE [LARGE SCALE GENOMIC DNA]</scope>
    <source>
        <strain evidence="2 3">DSM 24875</strain>
    </source>
</reference>
<dbReference type="CDD" id="cd04186">
    <property type="entry name" value="GT_2_like_c"/>
    <property type="match status" value="1"/>
</dbReference>
<comment type="caution">
    <text evidence="2">The sequence shown here is derived from an EMBL/GenBank/DDBJ whole genome shotgun (WGS) entry which is preliminary data.</text>
</comment>
<evidence type="ECO:0000313" key="2">
    <source>
        <dbReference type="EMBL" id="RBP06383.1"/>
    </source>
</evidence>
<dbReference type="PANTHER" id="PTHR43179">
    <property type="entry name" value="RHAMNOSYLTRANSFERASE WBBL"/>
    <property type="match status" value="1"/>
</dbReference>
<dbReference type="InterPro" id="IPR001173">
    <property type="entry name" value="Glyco_trans_2-like"/>
</dbReference>
<dbReference type="InterPro" id="IPR029044">
    <property type="entry name" value="Nucleotide-diphossugar_trans"/>
</dbReference>
<dbReference type="AlphaFoldDB" id="A0A366EVG0"/>
<evidence type="ECO:0000259" key="1">
    <source>
        <dbReference type="Pfam" id="PF00535"/>
    </source>
</evidence>
<dbReference type="RefSeq" id="WP_245428060.1">
    <property type="nucleotide sequence ID" value="NZ_QNRK01000031.1"/>
</dbReference>
<evidence type="ECO:0000313" key="3">
    <source>
        <dbReference type="Proteomes" id="UP000253529"/>
    </source>
</evidence>
<feature type="domain" description="Glycosyltransferase 2-like" evidence="1">
    <location>
        <begin position="73"/>
        <end position="171"/>
    </location>
</feature>
<proteinExistence type="predicted"/>
<dbReference type="Proteomes" id="UP000253529">
    <property type="component" value="Unassembled WGS sequence"/>
</dbReference>
<dbReference type="GO" id="GO:0016740">
    <property type="term" value="F:transferase activity"/>
    <property type="evidence" value="ECO:0007669"/>
    <property type="project" value="UniProtKB-KW"/>
</dbReference>
<organism evidence="2 3">
    <name type="scientific">Roseiarcus fermentans</name>
    <dbReference type="NCBI Taxonomy" id="1473586"/>
    <lineage>
        <taxon>Bacteria</taxon>
        <taxon>Pseudomonadati</taxon>
        <taxon>Pseudomonadota</taxon>
        <taxon>Alphaproteobacteria</taxon>
        <taxon>Hyphomicrobiales</taxon>
        <taxon>Roseiarcaceae</taxon>
        <taxon>Roseiarcus</taxon>
    </lineage>
</organism>
<dbReference type="PANTHER" id="PTHR43179:SF7">
    <property type="entry name" value="RHAMNOSYLTRANSFERASE WBBL"/>
    <property type="match status" value="1"/>
</dbReference>
<dbReference type="EMBL" id="QNRK01000031">
    <property type="protein sequence ID" value="RBP06383.1"/>
    <property type="molecule type" value="Genomic_DNA"/>
</dbReference>
<dbReference type="SUPFAM" id="SSF53448">
    <property type="entry name" value="Nucleotide-diphospho-sugar transferases"/>
    <property type="match status" value="2"/>
</dbReference>
<dbReference type="Gene3D" id="3.90.550.10">
    <property type="entry name" value="Spore Coat Polysaccharide Biosynthesis Protein SpsA, Chain A"/>
    <property type="match status" value="2"/>
</dbReference>
<name>A0A366EVG0_9HYPH</name>
<sequence>MLGWMDGFGSRISRRASSVLTSTLRGWGFASSFAMAAAAWRTRREHALFFDHVVALAAREADPTPLATPFVTLVVPTFDTPPSYLNALVASVRSQRPGAAALIFSDDGSTARSTRAWLDRNASLPNVRILRHARNRGIAAASNAGVAAATTPWVGFLDHDDALAPHALDRIDRALRARPEAQLLYTDEVVADARLRPVAFHLKPAFDPVLLSGLNYLNHLSLYRRERFLALGGFREGFEGSQDYDLLLRYARGLAPSECVHLPYPAYLWRRDGASHSAQHFERASDNARRALAEAYGAPVAKTRGSLHQVRFAERERDWPLVSVIIPNRDSPALIARVLDGLLRETDYQPFEIVVIDNGTTDASVLSLYERLRQGPIPFRAVVEPERFNFARAVNKGIALARGRMILMLNNDIEVLAPDWMKEMAACFDYPDVGVVGAKLLYPNRTLQHAGVIVGFGGLAGHWWLEQQEDFPGPMGRLWVRQSMSSVTGACLMVSRAALDSIGPLDEERFAMAYNDVDLCMRAIEKGFRVVWTPFACCVHRESASRGSDETKENIDRFRREQQNLRDRHATEVYEDPAVNPWYTKDRSAPGLARLHHLPSAR</sequence>
<protein>
    <submittedName>
        <fullName evidence="2">GT2 family glycosyltransferase</fullName>
    </submittedName>
</protein>
<accession>A0A366EVG0</accession>